<evidence type="ECO:0000256" key="1">
    <source>
        <dbReference type="SAM" id="MobiDB-lite"/>
    </source>
</evidence>
<reference evidence="2 3" key="1">
    <citation type="submission" date="2020-08" db="EMBL/GenBank/DDBJ databases">
        <title>Genomic Encyclopedia of Type Strains, Phase III (KMG-III): the genomes of soil and plant-associated and newly described type strains.</title>
        <authorList>
            <person name="Whitman W."/>
        </authorList>
    </citation>
    <scope>NUCLEOTIDE SEQUENCE [LARGE SCALE GENOMIC DNA]</scope>
    <source>
        <strain evidence="2 3">CECT 3287</strain>
    </source>
</reference>
<evidence type="ECO:0000313" key="3">
    <source>
        <dbReference type="Proteomes" id="UP000590749"/>
    </source>
</evidence>
<feature type="region of interest" description="Disordered" evidence="1">
    <location>
        <begin position="96"/>
        <end position="117"/>
    </location>
</feature>
<sequence length="117" mass="12467">MPLPDGFEWSVPGLHLDDWCVRRTNAALMLCGRAVDGANRQDGFVPVIQPDEPPAGAHARCLELLADWHGMCPMCGGDIALEAGRVAPHGVWVRTRDGVERSETPCPGAGQVPEAAS</sequence>
<name>A0A7W5FHT1_9ACTN</name>
<dbReference type="AlphaFoldDB" id="A0A7W5FHT1"/>
<comment type="caution">
    <text evidence="2">The sequence shown here is derived from an EMBL/GenBank/DDBJ whole genome shotgun (WGS) entry which is preliminary data.</text>
</comment>
<keyword evidence="3" id="KW-1185">Reference proteome</keyword>
<evidence type="ECO:0000313" key="2">
    <source>
        <dbReference type="EMBL" id="MBB3098951.1"/>
    </source>
</evidence>
<gene>
    <name evidence="2" type="ORF">FHR83_006657</name>
</gene>
<organism evidence="2 3">
    <name type="scientific">Actinoplanes campanulatus</name>
    <dbReference type="NCBI Taxonomy" id="113559"/>
    <lineage>
        <taxon>Bacteria</taxon>
        <taxon>Bacillati</taxon>
        <taxon>Actinomycetota</taxon>
        <taxon>Actinomycetes</taxon>
        <taxon>Micromonosporales</taxon>
        <taxon>Micromonosporaceae</taxon>
        <taxon>Actinoplanes</taxon>
    </lineage>
</organism>
<accession>A0A7W5FHT1</accession>
<protein>
    <submittedName>
        <fullName evidence="2">Uncharacterized protein</fullName>
    </submittedName>
</protein>
<dbReference type="Proteomes" id="UP000590749">
    <property type="component" value="Unassembled WGS sequence"/>
</dbReference>
<proteinExistence type="predicted"/>
<dbReference type="EMBL" id="JACHXF010000017">
    <property type="protein sequence ID" value="MBB3098951.1"/>
    <property type="molecule type" value="Genomic_DNA"/>
</dbReference>
<dbReference type="RefSeq" id="WP_183225040.1">
    <property type="nucleotide sequence ID" value="NZ_BMPW01000020.1"/>
</dbReference>